<keyword evidence="12" id="KW-1185">Reference proteome</keyword>
<dbReference type="GO" id="GO:0015740">
    <property type="term" value="P:C4-dicarboxylate transport"/>
    <property type="evidence" value="ECO:0007669"/>
    <property type="project" value="TreeGrafter"/>
</dbReference>
<name>E7GNQ6_CLOS6</name>
<feature type="transmembrane region" description="Helical" evidence="9">
    <location>
        <begin position="92"/>
        <end position="113"/>
    </location>
</feature>
<evidence type="ECO:0000259" key="10">
    <source>
        <dbReference type="Pfam" id="PF04290"/>
    </source>
</evidence>
<feature type="transmembrane region" description="Helical" evidence="9">
    <location>
        <begin position="41"/>
        <end position="62"/>
    </location>
</feature>
<proteinExistence type="inferred from homology"/>
<comment type="subcellular location">
    <subcellularLocation>
        <location evidence="1">Cell inner membrane</location>
        <topology evidence="1">Multi-pass membrane protein</topology>
    </subcellularLocation>
</comment>
<evidence type="ECO:0000256" key="7">
    <source>
        <dbReference type="ARBA" id="ARBA00023136"/>
    </source>
</evidence>
<dbReference type="Pfam" id="PF04290">
    <property type="entry name" value="DctQ"/>
    <property type="match status" value="1"/>
</dbReference>
<protein>
    <recommendedName>
        <fullName evidence="10">Tripartite ATP-independent periplasmic transporters DctQ component domain-containing protein</fullName>
    </recommendedName>
</protein>
<evidence type="ECO:0000256" key="3">
    <source>
        <dbReference type="ARBA" id="ARBA00022475"/>
    </source>
</evidence>
<evidence type="ECO:0000313" key="11">
    <source>
        <dbReference type="EMBL" id="EGA93569.1"/>
    </source>
</evidence>
<dbReference type="PANTHER" id="PTHR35011">
    <property type="entry name" value="2,3-DIKETO-L-GULONATE TRAP TRANSPORTER SMALL PERMEASE PROTEIN YIAM"/>
    <property type="match status" value="1"/>
</dbReference>
<dbReference type="STRING" id="1512.GCA_900049235_02749"/>
<dbReference type="PANTHER" id="PTHR35011:SF2">
    <property type="entry name" value="2,3-DIKETO-L-GULONATE TRAP TRANSPORTER SMALL PERMEASE PROTEIN YIAM"/>
    <property type="match status" value="1"/>
</dbReference>
<organism evidence="11 12">
    <name type="scientific">Clostridium symbiosum (strain WAL-14163)</name>
    <dbReference type="NCBI Taxonomy" id="742740"/>
    <lineage>
        <taxon>Bacteria</taxon>
        <taxon>Bacillati</taxon>
        <taxon>Bacillota</taxon>
        <taxon>Clostridia</taxon>
        <taxon>Lachnospirales</taxon>
        <taxon>Lachnospiraceae</taxon>
        <taxon>Otoolea</taxon>
    </lineage>
</organism>
<evidence type="ECO:0000256" key="6">
    <source>
        <dbReference type="ARBA" id="ARBA00022989"/>
    </source>
</evidence>
<feature type="transmembrane region" description="Helical" evidence="9">
    <location>
        <begin position="7"/>
        <end position="29"/>
    </location>
</feature>
<keyword evidence="5 9" id="KW-0812">Transmembrane</keyword>
<dbReference type="GO" id="GO:0005886">
    <property type="term" value="C:plasma membrane"/>
    <property type="evidence" value="ECO:0007669"/>
    <property type="project" value="UniProtKB-SubCell"/>
</dbReference>
<comment type="similarity">
    <text evidence="8">Belongs to the TRAP transporter small permease family.</text>
</comment>
<dbReference type="AlphaFoldDB" id="E7GNQ6"/>
<sequence>MKMLDKIIVCIRWICMFLLIEMVAVIFFQVVSRYCFGIAHFWAEEMAVFSMIWLVFLGSVIAESRNDHTRITFFVNLLPGGLRRYVNSFSDLLCILFLAILTVKSGDVIAIAMKNISTGVRIPMGVVYLSLPVGGILMSLYFLADIVKNFRTDKKEDKP</sequence>
<keyword evidence="4" id="KW-0997">Cell inner membrane</keyword>
<keyword evidence="3" id="KW-1003">Cell membrane</keyword>
<gene>
    <name evidence="11" type="ORF">HMPREF9474_02551</name>
</gene>
<evidence type="ECO:0000256" key="9">
    <source>
        <dbReference type="SAM" id="Phobius"/>
    </source>
</evidence>
<evidence type="ECO:0000256" key="8">
    <source>
        <dbReference type="ARBA" id="ARBA00038436"/>
    </source>
</evidence>
<dbReference type="eggNOG" id="COG3090">
    <property type="taxonomic scope" value="Bacteria"/>
</dbReference>
<evidence type="ECO:0000256" key="2">
    <source>
        <dbReference type="ARBA" id="ARBA00022448"/>
    </source>
</evidence>
<evidence type="ECO:0000256" key="1">
    <source>
        <dbReference type="ARBA" id="ARBA00004429"/>
    </source>
</evidence>
<feature type="domain" description="Tripartite ATP-independent periplasmic transporters DctQ component" evidence="10">
    <location>
        <begin position="22"/>
        <end position="151"/>
    </location>
</feature>
<keyword evidence="2" id="KW-0813">Transport</keyword>
<comment type="caution">
    <text evidence="11">The sequence shown here is derived from an EMBL/GenBank/DDBJ whole genome shotgun (WGS) entry which is preliminary data.</text>
</comment>
<dbReference type="InterPro" id="IPR007387">
    <property type="entry name" value="TRAP_DctQ"/>
</dbReference>
<dbReference type="EMBL" id="ADLQ01000055">
    <property type="protein sequence ID" value="EGA93569.1"/>
    <property type="molecule type" value="Genomic_DNA"/>
</dbReference>
<keyword evidence="6 9" id="KW-1133">Transmembrane helix</keyword>
<dbReference type="HOGENOM" id="CLU_086356_9_4_9"/>
<dbReference type="Proteomes" id="UP000002970">
    <property type="component" value="Unassembled WGS sequence"/>
</dbReference>
<accession>E7GNQ6</accession>
<evidence type="ECO:0000256" key="4">
    <source>
        <dbReference type="ARBA" id="ARBA00022519"/>
    </source>
</evidence>
<keyword evidence="7 9" id="KW-0472">Membrane</keyword>
<dbReference type="GO" id="GO:0022857">
    <property type="term" value="F:transmembrane transporter activity"/>
    <property type="evidence" value="ECO:0007669"/>
    <property type="project" value="TreeGrafter"/>
</dbReference>
<reference evidence="11 12" key="1">
    <citation type="submission" date="2010-12" db="EMBL/GenBank/DDBJ databases">
        <title>The Genome Sequence of Clostridium symbiosum strain WAL-14163.</title>
        <authorList>
            <person name="Earl A."/>
            <person name="Ward D."/>
            <person name="Feldgarden M."/>
            <person name="Gevers D."/>
            <person name="Finegold S.M."/>
            <person name="Summanen P.H."/>
            <person name="Molitoris D.R."/>
            <person name="Vaisanen M.L."/>
            <person name="Daigneault M."/>
            <person name="Young S.K."/>
            <person name="Zeng Q."/>
            <person name="Gargeya S."/>
            <person name="Fitzgerald M."/>
            <person name="Haas B."/>
            <person name="Abouelleil A."/>
            <person name="Alvarado L."/>
            <person name="Arachchi H.M."/>
            <person name="Berlin A."/>
            <person name="Brown A."/>
            <person name="Chapman S.B."/>
            <person name="Chen Z."/>
            <person name="Dunbar C."/>
            <person name="Freedman E."/>
            <person name="Gearin G."/>
            <person name="Gellesch M."/>
            <person name="Goldberg J."/>
            <person name="Griggs A."/>
            <person name="Gujja S."/>
            <person name="Heilman E."/>
            <person name="Heiman D."/>
            <person name="Howarth C."/>
            <person name="Larson L."/>
            <person name="Lui A."/>
            <person name="MacDonald P.J.P."/>
            <person name="Mehta T."/>
            <person name="Montmayeur A."/>
            <person name="Murphy C."/>
            <person name="Neiman D."/>
            <person name="Pearson M."/>
            <person name="Priest M."/>
            <person name="Roberts A."/>
            <person name="Saif S."/>
            <person name="Shea T."/>
            <person name="Shenoy N."/>
            <person name="Sisk P."/>
            <person name="Stolte C."/>
            <person name="Sykes S."/>
            <person name="White J."/>
            <person name="Yandava C."/>
            <person name="Nusbaum C."/>
            <person name="Birren B."/>
        </authorList>
    </citation>
    <scope>NUCLEOTIDE SEQUENCE [LARGE SCALE GENOMIC DNA]</scope>
    <source>
        <strain evidence="11 12">WAL-14163</strain>
    </source>
</reference>
<evidence type="ECO:0000313" key="12">
    <source>
        <dbReference type="Proteomes" id="UP000002970"/>
    </source>
</evidence>
<dbReference type="InterPro" id="IPR055348">
    <property type="entry name" value="DctQ"/>
</dbReference>
<feature type="transmembrane region" description="Helical" evidence="9">
    <location>
        <begin position="125"/>
        <end position="144"/>
    </location>
</feature>
<evidence type="ECO:0000256" key="5">
    <source>
        <dbReference type="ARBA" id="ARBA00022692"/>
    </source>
</evidence>